<keyword evidence="3" id="KW-1185">Reference proteome</keyword>
<dbReference type="InterPro" id="IPR029084">
    <property type="entry name" value="Imm30"/>
</dbReference>
<evidence type="ECO:0000313" key="3">
    <source>
        <dbReference type="Proteomes" id="UP000194143"/>
    </source>
</evidence>
<dbReference type="EMBL" id="CP021061">
    <property type="protein sequence ID" value="ARP59436.1"/>
    <property type="molecule type" value="Genomic_DNA"/>
</dbReference>
<dbReference type="AlphaFoldDB" id="A0A1W6WS97"/>
<sequence length="164" mass="19073">MINKTWKGRLSLDIKSHLKRLYDNRLLERENEIRDFNESLMEVIAYNDVSVITDLCLVLDDETEQFDVMFDLIYGIESLYKNNIEEGLVCIAKAFPKMISSAQEWVEILHYRILNHPQVRLAYGKVLSGFDPSITISIKELLIDIKNEDPDMFSESVNEVIKSI</sequence>
<dbReference type="Proteomes" id="UP000194143">
    <property type="component" value="Chromosome"/>
</dbReference>
<gene>
    <name evidence="2" type="ORF">CAB88_21140</name>
</gene>
<dbReference type="Pfam" id="PF15565">
    <property type="entry name" value="Imm30"/>
    <property type="match status" value="1"/>
</dbReference>
<organism evidence="2 3">
    <name type="scientific">Bacillus thuringiensis</name>
    <dbReference type="NCBI Taxonomy" id="1428"/>
    <lineage>
        <taxon>Bacteria</taxon>
        <taxon>Bacillati</taxon>
        <taxon>Bacillota</taxon>
        <taxon>Bacilli</taxon>
        <taxon>Bacillales</taxon>
        <taxon>Bacillaceae</taxon>
        <taxon>Bacillus</taxon>
        <taxon>Bacillus cereus group</taxon>
    </lineage>
</organism>
<evidence type="ECO:0000313" key="2">
    <source>
        <dbReference type="EMBL" id="ARP59436.1"/>
    </source>
</evidence>
<reference evidence="2 3" key="1">
    <citation type="submission" date="2017-04" db="EMBL/GenBank/DDBJ databases">
        <title>Complete Genome Sequence of Bacillus thuringiensis type Strain ATCC 10792.</title>
        <authorList>
            <person name="Oh D.-H."/>
            <person name="Park B.-J."/>
            <person name="Shuai W."/>
            <person name="Chelliah R."/>
        </authorList>
    </citation>
    <scope>NUCLEOTIDE SEQUENCE [LARGE SCALE GENOMIC DNA]</scope>
    <source>
        <strain evidence="2 3">ATCC 10792</strain>
    </source>
</reference>
<proteinExistence type="predicted"/>
<accession>A0A1W6WS97</accession>
<protein>
    <recommendedName>
        <fullName evidence="1">Immunity protein 30 domain-containing protein</fullName>
    </recommendedName>
</protein>
<evidence type="ECO:0000259" key="1">
    <source>
        <dbReference type="Pfam" id="PF15565"/>
    </source>
</evidence>
<name>A0A1W6WS97_BACTU</name>
<feature type="domain" description="Immunity protein 30" evidence="1">
    <location>
        <begin position="23"/>
        <end position="123"/>
    </location>
</feature>